<dbReference type="EMBL" id="JACETU010000002">
    <property type="protein sequence ID" value="KAF7436811.1"/>
    <property type="molecule type" value="Genomic_DNA"/>
</dbReference>
<dbReference type="AlphaFoldDB" id="A0A8H7A2R2"/>
<evidence type="ECO:0000313" key="6">
    <source>
        <dbReference type="Proteomes" id="UP000623687"/>
    </source>
</evidence>
<evidence type="ECO:0000256" key="3">
    <source>
        <dbReference type="ARBA" id="ARBA00022840"/>
    </source>
</evidence>
<keyword evidence="1" id="KW-0418">Kinase</keyword>
<gene>
    <name evidence="5" type="ORF">PC9H_003644</name>
</gene>
<evidence type="ECO:0000259" key="4">
    <source>
        <dbReference type="PROSITE" id="PS50011"/>
    </source>
</evidence>
<keyword evidence="6" id="KW-1185">Reference proteome</keyword>
<dbReference type="VEuPathDB" id="FungiDB:PC9H_003644"/>
<dbReference type="PROSITE" id="PS50011">
    <property type="entry name" value="PROTEIN_KINASE_DOM"/>
    <property type="match status" value="1"/>
</dbReference>
<evidence type="ECO:0000256" key="1">
    <source>
        <dbReference type="ARBA" id="ARBA00022527"/>
    </source>
</evidence>
<dbReference type="PANTHER" id="PTHR24055">
    <property type="entry name" value="MITOGEN-ACTIVATED PROTEIN KINASE"/>
    <property type="match status" value="1"/>
</dbReference>
<dbReference type="Gene3D" id="3.30.200.20">
    <property type="entry name" value="Phosphorylase Kinase, domain 1"/>
    <property type="match status" value="1"/>
</dbReference>
<evidence type="ECO:0000313" key="5">
    <source>
        <dbReference type="EMBL" id="KAF7436811.1"/>
    </source>
</evidence>
<keyword evidence="1" id="KW-0808">Transferase</keyword>
<dbReference type="PROSITE" id="PS00108">
    <property type="entry name" value="PROTEIN_KINASE_ST"/>
    <property type="match status" value="1"/>
</dbReference>
<sequence length="429" mass="47539">MSAPAPSNSLPQESTLEVVTIVGVPESVTLGRDHPEIESTEISVRSYTVLKQLGDGMFGVVWLCDWHGALPSSALLSPVQCGDRAREEWRRLKHLVAVKKMKQIFTWEECMKFRELEILRTMPPHPNIISLYDFFLSTDELALCMVFDAMEGNLHHFIKARKGLKLAGGLVSTICRQIVGGLDHIHSSGYFHRDLKPENILITTIGLHEYVSVSPNAPPNAPPERDVIVIVKITDFGSARAIESNPRFTEYVSVRWYRAPEVLLLSRNYSAPVDMWALGTVLAEIVNLKPLFPGSGQVDQITKLTEILGDPSRDYGVGVDGTPLGGGPWSEGVKLAREVGFTFPQDPPQRLSTLFDAHVPHQLIRLILELLRYDPTKRLTSGQCLQHQYLTEVASRDDSIPVPSGLERSYVCSLASYYGLATPGASVDT</sequence>
<dbReference type="InterPro" id="IPR011009">
    <property type="entry name" value="Kinase-like_dom_sf"/>
</dbReference>
<dbReference type="Gene3D" id="1.10.510.10">
    <property type="entry name" value="Transferase(Phosphotransferase) domain 1"/>
    <property type="match status" value="1"/>
</dbReference>
<reference evidence="5" key="1">
    <citation type="submission" date="2019-07" db="EMBL/GenBank/DDBJ databases">
        <authorList>
            <person name="Palmer J.M."/>
        </authorList>
    </citation>
    <scope>NUCLEOTIDE SEQUENCE</scope>
    <source>
        <strain evidence="5">PC9</strain>
    </source>
</reference>
<proteinExistence type="predicted"/>
<protein>
    <recommendedName>
        <fullName evidence="4">Protein kinase domain-containing protein</fullName>
    </recommendedName>
</protein>
<accession>A0A8H7A2R2</accession>
<dbReference type="GO" id="GO:0005524">
    <property type="term" value="F:ATP binding"/>
    <property type="evidence" value="ECO:0007669"/>
    <property type="project" value="UniProtKB-KW"/>
</dbReference>
<dbReference type="SUPFAM" id="SSF56112">
    <property type="entry name" value="Protein kinase-like (PK-like)"/>
    <property type="match status" value="1"/>
</dbReference>
<dbReference type="GeneID" id="59373462"/>
<dbReference type="InterPro" id="IPR000719">
    <property type="entry name" value="Prot_kinase_dom"/>
</dbReference>
<keyword evidence="3" id="KW-0067">ATP-binding</keyword>
<dbReference type="Proteomes" id="UP000623687">
    <property type="component" value="Unassembled WGS sequence"/>
</dbReference>
<dbReference type="RefSeq" id="XP_036634710.1">
    <property type="nucleotide sequence ID" value="XM_036773237.1"/>
</dbReference>
<comment type="caution">
    <text evidence="5">The sequence shown here is derived from an EMBL/GenBank/DDBJ whole genome shotgun (WGS) entry which is preliminary data.</text>
</comment>
<name>A0A8H7A2R2_PLEOS</name>
<organism evidence="5 6">
    <name type="scientific">Pleurotus ostreatus</name>
    <name type="common">Oyster mushroom</name>
    <name type="synonym">White-rot fungus</name>
    <dbReference type="NCBI Taxonomy" id="5322"/>
    <lineage>
        <taxon>Eukaryota</taxon>
        <taxon>Fungi</taxon>
        <taxon>Dikarya</taxon>
        <taxon>Basidiomycota</taxon>
        <taxon>Agaricomycotina</taxon>
        <taxon>Agaricomycetes</taxon>
        <taxon>Agaricomycetidae</taxon>
        <taxon>Agaricales</taxon>
        <taxon>Pleurotineae</taxon>
        <taxon>Pleurotaceae</taxon>
        <taxon>Pleurotus</taxon>
    </lineage>
</organism>
<dbReference type="Pfam" id="PF00069">
    <property type="entry name" value="Pkinase"/>
    <property type="match status" value="1"/>
</dbReference>
<dbReference type="OrthoDB" id="2158884at2759"/>
<dbReference type="InterPro" id="IPR050117">
    <property type="entry name" value="MAPK"/>
</dbReference>
<dbReference type="InterPro" id="IPR008271">
    <property type="entry name" value="Ser/Thr_kinase_AS"/>
</dbReference>
<evidence type="ECO:0000256" key="2">
    <source>
        <dbReference type="ARBA" id="ARBA00022741"/>
    </source>
</evidence>
<dbReference type="SMART" id="SM00220">
    <property type="entry name" value="S_TKc"/>
    <property type="match status" value="1"/>
</dbReference>
<dbReference type="GO" id="GO:0004674">
    <property type="term" value="F:protein serine/threonine kinase activity"/>
    <property type="evidence" value="ECO:0007669"/>
    <property type="project" value="UniProtKB-KW"/>
</dbReference>
<keyword evidence="1" id="KW-0723">Serine/threonine-protein kinase</keyword>
<feature type="domain" description="Protein kinase" evidence="4">
    <location>
        <begin position="47"/>
        <end position="390"/>
    </location>
</feature>
<keyword evidence="2" id="KW-0547">Nucleotide-binding</keyword>